<accession>A0A2M7X507</accession>
<dbReference type="InterPro" id="IPR050238">
    <property type="entry name" value="DNA_Rep/Repair_Clamp_Loader"/>
</dbReference>
<dbReference type="Gene3D" id="3.40.50.300">
    <property type="entry name" value="P-loop containing nucleotide triphosphate hydrolases"/>
    <property type="match status" value="1"/>
</dbReference>
<comment type="caution">
    <text evidence="1">The sequence shown here is derived from an EMBL/GenBank/DDBJ whole genome shotgun (WGS) entry which is preliminary data.</text>
</comment>
<dbReference type="AlphaFoldDB" id="A0A2M7X507"/>
<dbReference type="Pfam" id="PF13177">
    <property type="entry name" value="DNA_pol3_delta2"/>
    <property type="match status" value="1"/>
</dbReference>
<dbReference type="Proteomes" id="UP000230683">
    <property type="component" value="Unassembled WGS sequence"/>
</dbReference>
<sequence length="253" mass="28829">MQTIIISKGSEMDRELSASKIIANLLGDFNGLHSDFSIIEPEDNKKLISIDATRELIKNIHLKPVSSQFKIQLIRSAEKLSIEAQNSLLKIVEEPPEYAQIIFLTNHHNNLIDTIVSRCKIVELNFNDRSNIDLNSKSDKKYISDFYSLFNLSIGERIDWVTDNKLILKDRLKVAKMLGYWELALRDLMVFASGAYESILNKDFIEDVKILSSKTSSYVWLKQLDYLSFIKNGILVNNANASLGIESFLVNLP</sequence>
<evidence type="ECO:0000313" key="1">
    <source>
        <dbReference type="EMBL" id="PJA41254.1"/>
    </source>
</evidence>
<dbReference type="EMBL" id="PFWY01000029">
    <property type="protein sequence ID" value="PJA41254.1"/>
    <property type="molecule type" value="Genomic_DNA"/>
</dbReference>
<organism evidence="1 2">
    <name type="scientific">candidate division WWE3 bacterium CG_4_9_14_3_um_filter_34_6</name>
    <dbReference type="NCBI Taxonomy" id="1975079"/>
    <lineage>
        <taxon>Bacteria</taxon>
        <taxon>Katanobacteria</taxon>
    </lineage>
</organism>
<name>A0A2M7X507_UNCKA</name>
<dbReference type="InterPro" id="IPR027417">
    <property type="entry name" value="P-loop_NTPase"/>
</dbReference>
<dbReference type="PANTHER" id="PTHR11669:SF8">
    <property type="entry name" value="DNA POLYMERASE III SUBUNIT DELTA"/>
    <property type="match status" value="1"/>
</dbReference>
<evidence type="ECO:0000313" key="2">
    <source>
        <dbReference type="Proteomes" id="UP000230683"/>
    </source>
</evidence>
<reference evidence="2" key="1">
    <citation type="submission" date="2017-09" db="EMBL/GenBank/DDBJ databases">
        <title>Depth-based differentiation of microbial function through sediment-hosted aquifers and enrichment of novel symbionts in the deep terrestrial subsurface.</title>
        <authorList>
            <person name="Probst A.J."/>
            <person name="Ladd B."/>
            <person name="Jarett J.K."/>
            <person name="Geller-Mcgrath D.E."/>
            <person name="Sieber C.M.K."/>
            <person name="Emerson J.B."/>
            <person name="Anantharaman K."/>
            <person name="Thomas B.C."/>
            <person name="Malmstrom R."/>
            <person name="Stieglmeier M."/>
            <person name="Klingl A."/>
            <person name="Woyke T."/>
            <person name="Ryan C.M."/>
            <person name="Banfield J.F."/>
        </authorList>
    </citation>
    <scope>NUCLEOTIDE SEQUENCE [LARGE SCALE GENOMIC DNA]</scope>
</reference>
<evidence type="ECO:0008006" key="3">
    <source>
        <dbReference type="Google" id="ProtNLM"/>
    </source>
</evidence>
<proteinExistence type="predicted"/>
<dbReference type="SUPFAM" id="SSF52540">
    <property type="entry name" value="P-loop containing nucleoside triphosphate hydrolases"/>
    <property type="match status" value="1"/>
</dbReference>
<dbReference type="GO" id="GO:0006261">
    <property type="term" value="P:DNA-templated DNA replication"/>
    <property type="evidence" value="ECO:0007669"/>
    <property type="project" value="TreeGrafter"/>
</dbReference>
<dbReference type="PANTHER" id="PTHR11669">
    <property type="entry name" value="REPLICATION FACTOR C / DNA POLYMERASE III GAMMA-TAU SUBUNIT"/>
    <property type="match status" value="1"/>
</dbReference>
<protein>
    <recommendedName>
        <fullName evidence="3">DNA polymerase III subunit delta</fullName>
    </recommendedName>
</protein>
<gene>
    <name evidence="1" type="ORF">CO178_00590</name>
</gene>